<evidence type="ECO:0000256" key="1">
    <source>
        <dbReference type="ARBA" id="ARBA00005417"/>
    </source>
</evidence>
<dbReference type="Proteomes" id="UP000239549">
    <property type="component" value="Unassembled WGS sequence"/>
</dbReference>
<dbReference type="AlphaFoldDB" id="A0A2L2XGE5"/>
<evidence type="ECO:0000256" key="4">
    <source>
        <dbReference type="ARBA" id="ARBA00022840"/>
    </source>
</evidence>
<dbReference type="PANTHER" id="PTHR42711">
    <property type="entry name" value="ABC TRANSPORTER ATP-BINDING PROTEIN"/>
    <property type="match status" value="1"/>
</dbReference>
<keyword evidence="3" id="KW-0547">Nucleotide-binding</keyword>
<dbReference type="GO" id="GO:0016887">
    <property type="term" value="F:ATP hydrolysis activity"/>
    <property type="evidence" value="ECO:0007669"/>
    <property type="project" value="InterPro"/>
</dbReference>
<dbReference type="Pfam" id="PF00005">
    <property type="entry name" value="ABC_tran"/>
    <property type="match status" value="1"/>
</dbReference>
<gene>
    <name evidence="6" type="ORF">DCCM_3913</name>
</gene>
<comment type="caution">
    <text evidence="6">The sequence shown here is derived from an EMBL/GenBank/DDBJ whole genome shotgun (WGS) entry which is preliminary data.</text>
</comment>
<protein>
    <submittedName>
        <fullName evidence="6">ABC transporter, ATP-binding protein</fullName>
    </submittedName>
</protein>
<proteinExistence type="inferred from homology"/>
<dbReference type="InterPro" id="IPR003439">
    <property type="entry name" value="ABC_transporter-like_ATP-bd"/>
</dbReference>
<feature type="domain" description="ABC transporter" evidence="5">
    <location>
        <begin position="23"/>
        <end position="70"/>
    </location>
</feature>
<comment type="similarity">
    <text evidence="1">Belongs to the ABC transporter superfamily.</text>
</comment>
<evidence type="ECO:0000256" key="2">
    <source>
        <dbReference type="ARBA" id="ARBA00022448"/>
    </source>
</evidence>
<sequence length="73" mass="7811">MVQTSAAICANRLEKSYKKLRVLKKVDFKVQKGSIFALLGSNGAGKTTTIKILTTLLNPDSGNAQVGGFDVVR</sequence>
<evidence type="ECO:0000313" key="6">
    <source>
        <dbReference type="EMBL" id="GBF34793.1"/>
    </source>
</evidence>
<dbReference type="SUPFAM" id="SSF52540">
    <property type="entry name" value="P-loop containing nucleoside triphosphate hydrolases"/>
    <property type="match status" value="1"/>
</dbReference>
<name>A0A2L2XGE5_9FIRM</name>
<keyword evidence="4 6" id="KW-0067">ATP-binding</keyword>
<dbReference type="EMBL" id="BFAV01000150">
    <property type="protein sequence ID" value="GBF34793.1"/>
    <property type="molecule type" value="Genomic_DNA"/>
</dbReference>
<dbReference type="PANTHER" id="PTHR42711:SF5">
    <property type="entry name" value="ABC TRANSPORTER ATP-BINDING PROTEIN NATA"/>
    <property type="match status" value="1"/>
</dbReference>
<reference evidence="7" key="1">
    <citation type="submission" date="2018-02" db="EMBL/GenBank/DDBJ databases">
        <title>Genome sequence of Desulfocucumis palustris strain NAW-5.</title>
        <authorList>
            <person name="Watanabe M."/>
            <person name="Kojima H."/>
            <person name="Fukui M."/>
        </authorList>
    </citation>
    <scope>NUCLEOTIDE SEQUENCE [LARGE SCALE GENOMIC DNA]</scope>
    <source>
        <strain evidence="7">NAW-5</strain>
    </source>
</reference>
<dbReference type="Gene3D" id="3.40.50.300">
    <property type="entry name" value="P-loop containing nucleotide triphosphate hydrolases"/>
    <property type="match status" value="1"/>
</dbReference>
<organism evidence="6 7">
    <name type="scientific">Desulfocucumis palustris</name>
    <dbReference type="NCBI Taxonomy" id="1898651"/>
    <lineage>
        <taxon>Bacteria</taxon>
        <taxon>Bacillati</taxon>
        <taxon>Bacillota</taxon>
        <taxon>Clostridia</taxon>
        <taxon>Eubacteriales</taxon>
        <taxon>Desulfocucumaceae</taxon>
        <taxon>Desulfocucumis</taxon>
    </lineage>
</organism>
<keyword evidence="2" id="KW-0813">Transport</keyword>
<accession>A0A2L2XGE5</accession>
<dbReference type="GO" id="GO:0005524">
    <property type="term" value="F:ATP binding"/>
    <property type="evidence" value="ECO:0007669"/>
    <property type="project" value="UniProtKB-KW"/>
</dbReference>
<evidence type="ECO:0000259" key="5">
    <source>
        <dbReference type="Pfam" id="PF00005"/>
    </source>
</evidence>
<dbReference type="InterPro" id="IPR050763">
    <property type="entry name" value="ABC_transporter_ATP-binding"/>
</dbReference>
<evidence type="ECO:0000256" key="3">
    <source>
        <dbReference type="ARBA" id="ARBA00022741"/>
    </source>
</evidence>
<evidence type="ECO:0000313" key="7">
    <source>
        <dbReference type="Proteomes" id="UP000239549"/>
    </source>
</evidence>
<dbReference type="InterPro" id="IPR027417">
    <property type="entry name" value="P-loop_NTPase"/>
</dbReference>
<keyword evidence="7" id="KW-1185">Reference proteome</keyword>